<dbReference type="EMBL" id="JAHRIM010051009">
    <property type="protein sequence ID" value="MEQ2269098.1"/>
    <property type="molecule type" value="Genomic_DNA"/>
</dbReference>
<organism evidence="1 2">
    <name type="scientific">Xenotaenia resolanae</name>
    <dbReference type="NCBI Taxonomy" id="208358"/>
    <lineage>
        <taxon>Eukaryota</taxon>
        <taxon>Metazoa</taxon>
        <taxon>Chordata</taxon>
        <taxon>Craniata</taxon>
        <taxon>Vertebrata</taxon>
        <taxon>Euteleostomi</taxon>
        <taxon>Actinopterygii</taxon>
        <taxon>Neopterygii</taxon>
        <taxon>Teleostei</taxon>
        <taxon>Neoteleostei</taxon>
        <taxon>Acanthomorphata</taxon>
        <taxon>Ovalentaria</taxon>
        <taxon>Atherinomorphae</taxon>
        <taxon>Cyprinodontiformes</taxon>
        <taxon>Goodeidae</taxon>
        <taxon>Xenotaenia</taxon>
    </lineage>
</organism>
<gene>
    <name evidence="1" type="ORF">XENORESO_021929</name>
</gene>
<dbReference type="Proteomes" id="UP001444071">
    <property type="component" value="Unassembled WGS sequence"/>
</dbReference>
<evidence type="ECO:0008006" key="3">
    <source>
        <dbReference type="Google" id="ProtNLM"/>
    </source>
</evidence>
<evidence type="ECO:0000313" key="2">
    <source>
        <dbReference type="Proteomes" id="UP001444071"/>
    </source>
</evidence>
<evidence type="ECO:0000313" key="1">
    <source>
        <dbReference type="EMBL" id="MEQ2269098.1"/>
    </source>
</evidence>
<keyword evidence="2" id="KW-1185">Reference proteome</keyword>
<comment type="caution">
    <text evidence="1">The sequence shown here is derived from an EMBL/GenBank/DDBJ whole genome shotgun (WGS) entry which is preliminary data.</text>
</comment>
<reference evidence="1 2" key="1">
    <citation type="submission" date="2021-06" db="EMBL/GenBank/DDBJ databases">
        <authorList>
            <person name="Palmer J.M."/>
        </authorList>
    </citation>
    <scope>NUCLEOTIDE SEQUENCE [LARGE SCALE GENOMIC DNA]</scope>
    <source>
        <strain evidence="1 2">XR_2019</strain>
        <tissue evidence="1">Muscle</tissue>
    </source>
</reference>
<accession>A0ABV0WJV7</accession>
<name>A0ABV0WJV7_9TELE</name>
<sequence length="140" mass="16390">MKLLTALNQLTDETPKRTRNIGTNLIGPRFQGNDENPYFRFENTSECRGLLWLLKYVPVHVLQTTQTNTMFCSRPKTNFFVRLIHENGLRRKARLLNCEPEQICLRILAAQPVWDGRREIKWKKKVGAHKEKGANKKVEK</sequence>
<proteinExistence type="predicted"/>
<protein>
    <recommendedName>
        <fullName evidence="3">LAGLIDADG homing endonuclease</fullName>
    </recommendedName>
</protein>